<reference evidence="2 3" key="1">
    <citation type="submission" date="2020-04" db="EMBL/GenBank/DDBJ databases">
        <title>Gordonia sp. nov. TBRC 11910.</title>
        <authorList>
            <person name="Suriyachadkun C."/>
        </authorList>
    </citation>
    <scope>NUCLEOTIDE SEQUENCE [LARGE SCALE GENOMIC DNA]</scope>
    <source>
        <strain evidence="2 3">TBRC 11910</strain>
    </source>
</reference>
<comment type="caution">
    <text evidence="2">The sequence shown here is derived from an EMBL/GenBank/DDBJ whole genome shotgun (WGS) entry which is preliminary data.</text>
</comment>
<dbReference type="EMBL" id="JABBNB010000009">
    <property type="protein sequence ID" value="NMO01773.1"/>
    <property type="molecule type" value="Genomic_DNA"/>
</dbReference>
<organism evidence="2 3">
    <name type="scientific">Gordonia asplenii</name>
    <dbReference type="NCBI Taxonomy" id="2725283"/>
    <lineage>
        <taxon>Bacteria</taxon>
        <taxon>Bacillati</taxon>
        <taxon>Actinomycetota</taxon>
        <taxon>Actinomycetes</taxon>
        <taxon>Mycobacteriales</taxon>
        <taxon>Gordoniaceae</taxon>
        <taxon>Gordonia</taxon>
    </lineage>
</organism>
<feature type="signal peptide" evidence="1">
    <location>
        <begin position="1"/>
        <end position="28"/>
    </location>
</feature>
<sequence length="114" mass="11699">MTHHIVSLAFAAVLTAGTAAVTAPTAAAAVDCGTYTAPNDSQARPLVITIGAVSCGHARNILDDMFAGKGTRLNRQELQVGSYRCTGNDAGASMTTGVDLFCVGNGTRFELRAP</sequence>
<protein>
    <recommendedName>
        <fullName evidence="4">Secreted protein</fullName>
    </recommendedName>
</protein>
<feature type="chain" id="PRO_5032524637" description="Secreted protein" evidence="1">
    <location>
        <begin position="29"/>
        <end position="114"/>
    </location>
</feature>
<keyword evidence="1" id="KW-0732">Signal</keyword>
<dbReference type="AlphaFoldDB" id="A0A848KZD5"/>
<dbReference type="RefSeq" id="WP_170194270.1">
    <property type="nucleotide sequence ID" value="NZ_JABBNB010000009.1"/>
</dbReference>
<evidence type="ECO:0000256" key="1">
    <source>
        <dbReference type="SAM" id="SignalP"/>
    </source>
</evidence>
<dbReference type="Proteomes" id="UP000550729">
    <property type="component" value="Unassembled WGS sequence"/>
</dbReference>
<evidence type="ECO:0000313" key="2">
    <source>
        <dbReference type="EMBL" id="NMO01773.1"/>
    </source>
</evidence>
<accession>A0A848KZD5</accession>
<name>A0A848KZD5_9ACTN</name>
<proteinExistence type="predicted"/>
<evidence type="ECO:0008006" key="4">
    <source>
        <dbReference type="Google" id="ProtNLM"/>
    </source>
</evidence>
<keyword evidence="3" id="KW-1185">Reference proteome</keyword>
<evidence type="ECO:0000313" key="3">
    <source>
        <dbReference type="Proteomes" id="UP000550729"/>
    </source>
</evidence>
<gene>
    <name evidence="2" type="ORF">HH308_11165</name>
</gene>